<dbReference type="Gene3D" id="2.60.120.330">
    <property type="entry name" value="B-lactam Antibiotic, Isopenicillin N Synthase, Chain"/>
    <property type="match status" value="1"/>
</dbReference>
<dbReference type="AlphaFoldDB" id="A0AAD5VU04"/>
<dbReference type="Gene3D" id="3.40.50.1820">
    <property type="entry name" value="alpha/beta hydrolase"/>
    <property type="match status" value="1"/>
</dbReference>
<dbReference type="InterPro" id="IPR042099">
    <property type="entry name" value="ANL_N_sf"/>
</dbReference>
<dbReference type="InterPro" id="IPR045851">
    <property type="entry name" value="AMP-bd_C_sf"/>
</dbReference>
<dbReference type="Pfam" id="PF14226">
    <property type="entry name" value="DIOX_N"/>
    <property type="match status" value="1"/>
</dbReference>
<dbReference type="InterPro" id="IPR027443">
    <property type="entry name" value="IPNS-like_sf"/>
</dbReference>
<dbReference type="Pfam" id="PF00501">
    <property type="entry name" value="AMP-binding"/>
    <property type="match status" value="1"/>
</dbReference>
<accession>A0AAD5VU04</accession>
<dbReference type="Gene3D" id="3.40.50.12780">
    <property type="entry name" value="N-terminal domain of ligase-like"/>
    <property type="match status" value="1"/>
</dbReference>
<dbReference type="SUPFAM" id="SSF47336">
    <property type="entry name" value="ACP-like"/>
    <property type="match status" value="1"/>
</dbReference>
<keyword evidence="3" id="KW-1185">Reference proteome</keyword>
<dbReference type="Pfam" id="PF23297">
    <property type="entry name" value="ACP_SdgA_C"/>
    <property type="match status" value="1"/>
</dbReference>
<dbReference type="SUPFAM" id="SSF56801">
    <property type="entry name" value="Acetyl-CoA synthetase-like"/>
    <property type="match status" value="1"/>
</dbReference>
<evidence type="ECO:0000313" key="2">
    <source>
        <dbReference type="EMBL" id="KAJ3569707.1"/>
    </source>
</evidence>
<dbReference type="Pfam" id="PF03171">
    <property type="entry name" value="2OG-FeII_Oxy"/>
    <property type="match status" value="1"/>
</dbReference>
<dbReference type="InterPro" id="IPR020845">
    <property type="entry name" value="AMP-binding_CS"/>
</dbReference>
<dbReference type="InterPro" id="IPR036736">
    <property type="entry name" value="ACP-like_sf"/>
</dbReference>
<dbReference type="GO" id="GO:0031957">
    <property type="term" value="F:very long-chain fatty acid-CoA ligase activity"/>
    <property type="evidence" value="ECO:0007669"/>
    <property type="project" value="TreeGrafter"/>
</dbReference>
<dbReference type="InterPro" id="IPR026992">
    <property type="entry name" value="DIOX_N"/>
</dbReference>
<organism evidence="2 3">
    <name type="scientific">Leucocoprinus birnbaumii</name>
    <dbReference type="NCBI Taxonomy" id="56174"/>
    <lineage>
        <taxon>Eukaryota</taxon>
        <taxon>Fungi</taxon>
        <taxon>Dikarya</taxon>
        <taxon>Basidiomycota</taxon>
        <taxon>Agaricomycotina</taxon>
        <taxon>Agaricomycetes</taxon>
        <taxon>Agaricomycetidae</taxon>
        <taxon>Agaricales</taxon>
        <taxon>Agaricineae</taxon>
        <taxon>Agaricaceae</taxon>
        <taxon>Leucocoprinus</taxon>
    </lineage>
</organism>
<dbReference type="SUPFAM" id="SSF53474">
    <property type="entry name" value="alpha/beta-Hydrolases"/>
    <property type="match status" value="1"/>
</dbReference>
<dbReference type="SUPFAM" id="SSF51197">
    <property type="entry name" value="Clavaminate synthase-like"/>
    <property type="match status" value="1"/>
</dbReference>
<evidence type="ECO:0000313" key="3">
    <source>
        <dbReference type="Proteomes" id="UP001213000"/>
    </source>
</evidence>
<dbReference type="InterPro" id="IPR009081">
    <property type="entry name" value="PP-bd_ACP"/>
</dbReference>
<proteinExistence type="predicted"/>
<dbReference type="Gene3D" id="3.30.300.30">
    <property type="match status" value="1"/>
</dbReference>
<dbReference type="Pfam" id="PF00975">
    <property type="entry name" value="Thioesterase"/>
    <property type="match status" value="1"/>
</dbReference>
<dbReference type="GO" id="GO:0006633">
    <property type="term" value="P:fatty acid biosynthetic process"/>
    <property type="evidence" value="ECO:0007669"/>
    <property type="project" value="TreeGrafter"/>
</dbReference>
<dbReference type="PROSITE" id="PS00455">
    <property type="entry name" value="AMP_BINDING"/>
    <property type="match status" value="1"/>
</dbReference>
<dbReference type="InterPro" id="IPR029058">
    <property type="entry name" value="AB_hydrolase_fold"/>
</dbReference>
<name>A0AAD5VU04_9AGAR</name>
<dbReference type="PROSITE" id="PS50075">
    <property type="entry name" value="CARRIER"/>
    <property type="match status" value="1"/>
</dbReference>
<evidence type="ECO:0000259" key="1">
    <source>
        <dbReference type="PROSITE" id="PS50075"/>
    </source>
</evidence>
<dbReference type="InterPro" id="IPR044861">
    <property type="entry name" value="IPNS-like_FE2OG_OXY"/>
</dbReference>
<sequence>MADRAALRTLPDLLLERSLHSTAGLSFLDTDGAITLSQTYSALYTEARDYARRLLVSGIEPSNVVIASFDHHYDHILLFWACLLAGIPFCPIPPLHPEESRRVLFLNHLQTLFGRPVLVANNDTISTVQSLVPSFEAASWPTLKALTLDHGADQLAVYPKFQPQSDDIVCFMLTSGSTGNSKAVGLRHSNFLSCVRGKIKHHGSTSSSRFLNWIAFDHVACVSEVHLQALMADAWQYHVAPVAIVRTPRNLLDWTSKYRITYTFSPNFLIAQIVRDFSAALPTIPLDLSPVRAFISGGEAVPVKTAVEFTDILAQFGARRDVLRAGFGMTETGAGCIYDTREILSDSTQYTLKYLSLGTCCDGVSMRVVDHITGSPCPPLKEGQLQITGPSVFREYHNNPRATAESFCEGWFITGDTAIIDEDGNLSLMGRDKDCININGVKHPTVDVEHFIEDSHVDGVMGSYVYVCPMRLANADTETYGVFYQHELAIEDELSDGELKRILTSNRAIKRACVLFCSQSPHIILPLPRPAFTKTALGKVSRSFLAAAYLKGTYQDVEQKLKEAEVSVQNDATEQLSPTEETIFETISALFDVPFSSLKRDMSLFDLGASSMHLMQLKQILQERLGIADIPTIEMLRRPEIDQLASFLDTIIVNGGRGNVAYDPLVLLSPHGSKPPLFLIHPGVGEILIFIKLAQVLEDDRPVYALRARGFEGQDKPFDTFEEMVDCYTASIISAYPNGPYFVGGYSFGGAVAYEVTKKLETRGKRVAWTGIFNLPPEIRFRMKELVWIEVLINLLMFLALIPTSAFDEVKQNVIEAYPELRGADSEPSTSHEIIQYLFSLSDQNRLSELQLNMEDFRRWVSVAYQVTCCGRTYVTEGSITPALMTVFCAIPLPSLGTREQYKHQRLAKWEAFTQSTFELTDVAGEHYTMIGEDHVASFAEKLRETLARATTLFSKSQPTPLVDFSISQTDRKAYLKRLLGALDDVGFAVLYNVPGFEDSSQEETLEQAKAFFSLPQERKDMLGIQNSESFRGYIHVGHTVGTEGYLLGAESSGIVSSGRLREGPNQWPAEADLPQFKKLIERRIDDYLKLNTTLHDDICDSLELPTSTIASYIQPSNPAFQTGLWRHSRPITSDEDSRSADEGREYHDLDSFITLMIQSRPGFQAKNRKGKWVDVPHVPGGVICTIGMQLMRLTGGKLVGTSYRINTSSLDKDRYTIPYALTAGGDKPVRTHPRFEQSSLYSLLGKV</sequence>
<dbReference type="InterPro" id="IPR001031">
    <property type="entry name" value="Thioesterase"/>
</dbReference>
<dbReference type="PANTHER" id="PTHR24096:SF267">
    <property type="entry name" value="MALONATE--COA LIGASE ACSF3, MITOCHONDRIAL"/>
    <property type="match status" value="1"/>
</dbReference>
<gene>
    <name evidence="2" type="ORF">NP233_g4878</name>
</gene>
<dbReference type="Gene3D" id="1.10.1200.10">
    <property type="entry name" value="ACP-like"/>
    <property type="match status" value="1"/>
</dbReference>
<feature type="domain" description="Carrier" evidence="1">
    <location>
        <begin position="574"/>
        <end position="652"/>
    </location>
</feature>
<comment type="caution">
    <text evidence="2">The sequence shown here is derived from an EMBL/GenBank/DDBJ whole genome shotgun (WGS) entry which is preliminary data.</text>
</comment>
<reference evidence="2" key="1">
    <citation type="submission" date="2022-07" db="EMBL/GenBank/DDBJ databases">
        <title>Genome Sequence of Leucocoprinus birnbaumii.</title>
        <authorList>
            <person name="Buettner E."/>
        </authorList>
    </citation>
    <scope>NUCLEOTIDE SEQUENCE</scope>
    <source>
        <strain evidence="2">VT141</strain>
    </source>
</reference>
<protein>
    <recommendedName>
        <fullName evidence="1">Carrier domain-containing protein</fullName>
    </recommendedName>
</protein>
<dbReference type="Proteomes" id="UP001213000">
    <property type="component" value="Unassembled WGS sequence"/>
</dbReference>
<dbReference type="PANTHER" id="PTHR24096">
    <property type="entry name" value="LONG-CHAIN-FATTY-ACID--COA LIGASE"/>
    <property type="match status" value="1"/>
</dbReference>
<dbReference type="InterPro" id="IPR000873">
    <property type="entry name" value="AMP-dep_synth/lig_dom"/>
</dbReference>
<dbReference type="EMBL" id="JANIEX010000274">
    <property type="protein sequence ID" value="KAJ3569707.1"/>
    <property type="molecule type" value="Genomic_DNA"/>
</dbReference>